<protein>
    <recommendedName>
        <fullName evidence="3">EF-hand domain-containing protein</fullName>
    </recommendedName>
</protein>
<gene>
    <name evidence="4" type="ORF">CAPTEDRAFT_210405</name>
</gene>
<keyword evidence="2" id="KW-0106">Calcium</keyword>
<dbReference type="InterPro" id="IPR002048">
    <property type="entry name" value="EF_hand_dom"/>
</dbReference>
<dbReference type="EnsemblMetazoa" id="CapteT210405">
    <property type="protein sequence ID" value="CapteP210405"/>
    <property type="gene ID" value="CapteG210405"/>
</dbReference>
<dbReference type="InterPro" id="IPR011992">
    <property type="entry name" value="EF-hand-dom_pair"/>
</dbReference>
<feature type="domain" description="EF-hand" evidence="3">
    <location>
        <begin position="80"/>
        <end position="115"/>
    </location>
</feature>
<name>N1PBE7_CAPTE</name>
<feature type="domain" description="EF-hand" evidence="3">
    <location>
        <begin position="116"/>
        <end position="146"/>
    </location>
</feature>
<evidence type="ECO:0000256" key="2">
    <source>
        <dbReference type="ARBA" id="ARBA00022837"/>
    </source>
</evidence>
<dbReference type="EMBL" id="AMQN01000059">
    <property type="status" value="NOT_ANNOTATED_CDS"/>
    <property type="molecule type" value="Genomic_DNA"/>
</dbReference>
<dbReference type="SMART" id="SM00054">
    <property type="entry name" value="EFh"/>
    <property type="match status" value="4"/>
</dbReference>
<keyword evidence="1" id="KW-0677">Repeat</keyword>
<evidence type="ECO:0000256" key="1">
    <source>
        <dbReference type="ARBA" id="ARBA00022737"/>
    </source>
</evidence>
<reference evidence="6" key="1">
    <citation type="submission" date="2012-12" db="EMBL/GenBank/DDBJ databases">
        <authorList>
            <person name="Hellsten U."/>
            <person name="Grimwood J."/>
            <person name="Chapman J.A."/>
            <person name="Shapiro H."/>
            <person name="Aerts A."/>
            <person name="Otillar R.P."/>
            <person name="Terry A.Y."/>
            <person name="Boore J.L."/>
            <person name="Simakov O."/>
            <person name="Marletaz F."/>
            <person name="Cho S.-J."/>
            <person name="Edsinger-Gonzales E."/>
            <person name="Havlak P."/>
            <person name="Kuo D.-H."/>
            <person name="Larsson T."/>
            <person name="Lv J."/>
            <person name="Arendt D."/>
            <person name="Savage R."/>
            <person name="Osoegawa K."/>
            <person name="de Jong P."/>
            <person name="Lindberg D.R."/>
            <person name="Seaver E.C."/>
            <person name="Weisblat D.A."/>
            <person name="Putnam N.H."/>
            <person name="Grigoriev I.V."/>
            <person name="Rokhsar D.S."/>
        </authorList>
    </citation>
    <scope>NUCLEOTIDE SEQUENCE</scope>
    <source>
        <strain evidence="6">I ESC-2004</strain>
    </source>
</reference>
<dbReference type="InterPro" id="IPR050145">
    <property type="entry name" value="Centrin_CML-like"/>
</dbReference>
<dbReference type="OMA" id="TTINDWK"/>
<dbReference type="PROSITE" id="PS00018">
    <property type="entry name" value="EF_HAND_1"/>
    <property type="match status" value="1"/>
</dbReference>
<evidence type="ECO:0000259" key="3">
    <source>
        <dbReference type="PROSITE" id="PS50222"/>
    </source>
</evidence>
<dbReference type="Pfam" id="PF13499">
    <property type="entry name" value="EF-hand_7"/>
    <property type="match status" value="2"/>
</dbReference>
<dbReference type="PANTHER" id="PTHR23050">
    <property type="entry name" value="CALCIUM BINDING PROTEIN"/>
    <property type="match status" value="1"/>
</dbReference>
<dbReference type="GO" id="GO:0005509">
    <property type="term" value="F:calcium ion binding"/>
    <property type="evidence" value="ECO:0007669"/>
    <property type="project" value="InterPro"/>
</dbReference>
<dbReference type="HOGENOM" id="CLU_061288_2_0_1"/>
<proteinExistence type="predicted"/>
<feature type="domain" description="EF-hand" evidence="3">
    <location>
        <begin position="11"/>
        <end position="46"/>
    </location>
</feature>
<dbReference type="Gene3D" id="1.10.238.10">
    <property type="entry name" value="EF-hand"/>
    <property type="match status" value="2"/>
</dbReference>
<reference evidence="5" key="3">
    <citation type="submission" date="2015-06" db="UniProtKB">
        <authorList>
            <consortium name="EnsemblMetazoa"/>
        </authorList>
    </citation>
    <scope>IDENTIFICATION</scope>
</reference>
<dbReference type="EMBL" id="KB291798">
    <property type="protein sequence ID" value="ELU18924.1"/>
    <property type="molecule type" value="Genomic_DNA"/>
</dbReference>
<dbReference type="AlphaFoldDB" id="N1PBE7"/>
<sequence>MASRKMNLSNATKAEIFDAFMQYDADRNGYISYDEAHTILEDKLGFMRSQSDAMLRLYDTNGDGQLSYDEFVNFYFKVQTKMEELHEIFNEFDTDKNGSISMDEARCALRNMAFKDDEIEALVRCYDANGDGKLQYEEFVKMWNAN</sequence>
<dbReference type="Proteomes" id="UP000014760">
    <property type="component" value="Unassembled WGS sequence"/>
</dbReference>
<organism evidence="4">
    <name type="scientific">Capitella teleta</name>
    <name type="common">Polychaete worm</name>
    <dbReference type="NCBI Taxonomy" id="283909"/>
    <lineage>
        <taxon>Eukaryota</taxon>
        <taxon>Metazoa</taxon>
        <taxon>Spiralia</taxon>
        <taxon>Lophotrochozoa</taxon>
        <taxon>Annelida</taxon>
        <taxon>Polychaeta</taxon>
        <taxon>Sedentaria</taxon>
        <taxon>Scolecida</taxon>
        <taxon>Capitellidae</taxon>
        <taxon>Capitella</taxon>
    </lineage>
</organism>
<accession>N1PBE7</accession>
<keyword evidence="6" id="KW-1185">Reference proteome</keyword>
<dbReference type="OrthoDB" id="26525at2759"/>
<dbReference type="PROSITE" id="PS50222">
    <property type="entry name" value="EF_HAND_2"/>
    <property type="match status" value="3"/>
</dbReference>
<evidence type="ECO:0000313" key="4">
    <source>
        <dbReference type="EMBL" id="ELU18924.1"/>
    </source>
</evidence>
<dbReference type="FunFam" id="1.10.238.10:FF:000003">
    <property type="entry name" value="Calmodulin A"/>
    <property type="match status" value="1"/>
</dbReference>
<evidence type="ECO:0000313" key="5">
    <source>
        <dbReference type="EnsemblMetazoa" id="CapteP210405"/>
    </source>
</evidence>
<reference evidence="4 6" key="2">
    <citation type="journal article" date="2013" name="Nature">
        <title>Insights into bilaterian evolution from three spiralian genomes.</title>
        <authorList>
            <person name="Simakov O."/>
            <person name="Marletaz F."/>
            <person name="Cho S.J."/>
            <person name="Edsinger-Gonzales E."/>
            <person name="Havlak P."/>
            <person name="Hellsten U."/>
            <person name="Kuo D.H."/>
            <person name="Larsson T."/>
            <person name="Lv J."/>
            <person name="Arendt D."/>
            <person name="Savage R."/>
            <person name="Osoegawa K."/>
            <person name="de Jong P."/>
            <person name="Grimwood J."/>
            <person name="Chapman J.A."/>
            <person name="Shapiro H."/>
            <person name="Aerts A."/>
            <person name="Otillar R.P."/>
            <person name="Terry A.Y."/>
            <person name="Boore J.L."/>
            <person name="Grigoriev I.V."/>
            <person name="Lindberg D.R."/>
            <person name="Seaver E.C."/>
            <person name="Weisblat D.A."/>
            <person name="Putnam N.H."/>
            <person name="Rokhsar D.S."/>
        </authorList>
    </citation>
    <scope>NUCLEOTIDE SEQUENCE</scope>
    <source>
        <strain evidence="4 6">I ESC-2004</strain>
    </source>
</reference>
<dbReference type="InterPro" id="IPR018247">
    <property type="entry name" value="EF_Hand_1_Ca_BS"/>
</dbReference>
<evidence type="ECO:0000313" key="6">
    <source>
        <dbReference type="Proteomes" id="UP000014760"/>
    </source>
</evidence>
<dbReference type="SUPFAM" id="SSF47473">
    <property type="entry name" value="EF-hand"/>
    <property type="match status" value="1"/>
</dbReference>
<dbReference type="STRING" id="283909.N1PBE7"/>